<protein>
    <recommendedName>
        <fullName evidence="3">TIR domain-containing protein</fullName>
    </recommendedName>
</protein>
<name>A0AAN9SRR2_PSOTE</name>
<dbReference type="GO" id="GO:0007165">
    <property type="term" value="P:signal transduction"/>
    <property type="evidence" value="ECO:0007669"/>
    <property type="project" value="InterPro"/>
</dbReference>
<feature type="signal peptide" evidence="2">
    <location>
        <begin position="1"/>
        <end position="20"/>
    </location>
</feature>
<dbReference type="PANTHER" id="PTHR32009">
    <property type="entry name" value="TMV RESISTANCE PROTEIN N-LIKE"/>
    <property type="match status" value="1"/>
</dbReference>
<evidence type="ECO:0000256" key="1">
    <source>
        <dbReference type="ARBA" id="ARBA00023027"/>
    </source>
</evidence>
<dbReference type="Gene3D" id="3.40.50.10140">
    <property type="entry name" value="Toll/interleukin-1 receptor homology (TIR) domain"/>
    <property type="match status" value="1"/>
</dbReference>
<dbReference type="PANTHER" id="PTHR32009:SF110">
    <property type="entry name" value="DISEASE RESISTANCE PROTEIN (TIR-NBS-LRR CLASS)"/>
    <property type="match status" value="1"/>
</dbReference>
<dbReference type="PROSITE" id="PS50104">
    <property type="entry name" value="TIR"/>
    <property type="match status" value="1"/>
</dbReference>
<evidence type="ECO:0000259" key="3">
    <source>
        <dbReference type="PROSITE" id="PS50104"/>
    </source>
</evidence>
<dbReference type="SUPFAM" id="SSF52200">
    <property type="entry name" value="Toll/Interleukin receptor TIR domain"/>
    <property type="match status" value="1"/>
</dbReference>
<proteinExistence type="predicted"/>
<organism evidence="4 5">
    <name type="scientific">Psophocarpus tetragonolobus</name>
    <name type="common">Winged bean</name>
    <name type="synonym">Dolichos tetragonolobus</name>
    <dbReference type="NCBI Taxonomy" id="3891"/>
    <lineage>
        <taxon>Eukaryota</taxon>
        <taxon>Viridiplantae</taxon>
        <taxon>Streptophyta</taxon>
        <taxon>Embryophyta</taxon>
        <taxon>Tracheophyta</taxon>
        <taxon>Spermatophyta</taxon>
        <taxon>Magnoliopsida</taxon>
        <taxon>eudicotyledons</taxon>
        <taxon>Gunneridae</taxon>
        <taxon>Pentapetalae</taxon>
        <taxon>rosids</taxon>
        <taxon>fabids</taxon>
        <taxon>Fabales</taxon>
        <taxon>Fabaceae</taxon>
        <taxon>Papilionoideae</taxon>
        <taxon>50 kb inversion clade</taxon>
        <taxon>NPAAA clade</taxon>
        <taxon>indigoferoid/millettioid clade</taxon>
        <taxon>Phaseoleae</taxon>
        <taxon>Psophocarpus</taxon>
    </lineage>
</organism>
<sequence>MLPPILFLTLAFHIPDPIYCDLVSINCSFLPKKMKNSLFRKLTGGVAEEKPLSNNNSSPQTKYDVFVSFSGKNIRRGFLSHLIDSFERKKINAFVDDRLEKGEEIWPSLVEAIEGSLVSVVIFSPDYSSSRWCLAELVTILECKEKYGRRVIPVFYRVEPMNVRHQLGSYENAFAKHSSRHKTEVVDNWRHALKKAADLAGIVSSQFG</sequence>
<dbReference type="SMART" id="SM00255">
    <property type="entry name" value="TIR"/>
    <property type="match status" value="1"/>
</dbReference>
<dbReference type="InterPro" id="IPR035897">
    <property type="entry name" value="Toll_tir_struct_dom_sf"/>
</dbReference>
<reference evidence="4 5" key="1">
    <citation type="submission" date="2024-01" db="EMBL/GenBank/DDBJ databases">
        <title>The genomes of 5 underutilized Papilionoideae crops provide insights into root nodulation and disease resistanc.</title>
        <authorList>
            <person name="Jiang F."/>
        </authorList>
    </citation>
    <scope>NUCLEOTIDE SEQUENCE [LARGE SCALE GENOMIC DNA]</scope>
    <source>
        <strain evidence="4">DUOXIRENSHENG_FW03</strain>
        <tissue evidence="4">Leaves</tissue>
    </source>
</reference>
<feature type="domain" description="TIR" evidence="3">
    <location>
        <begin position="61"/>
        <end position="208"/>
    </location>
</feature>
<comment type="caution">
    <text evidence="4">The sequence shown here is derived from an EMBL/GenBank/DDBJ whole genome shotgun (WGS) entry which is preliminary data.</text>
</comment>
<evidence type="ECO:0000313" key="4">
    <source>
        <dbReference type="EMBL" id="KAK7405028.1"/>
    </source>
</evidence>
<feature type="chain" id="PRO_5042867883" description="TIR domain-containing protein" evidence="2">
    <location>
        <begin position="21"/>
        <end position="208"/>
    </location>
</feature>
<evidence type="ECO:0000313" key="5">
    <source>
        <dbReference type="Proteomes" id="UP001386955"/>
    </source>
</evidence>
<keyword evidence="5" id="KW-1185">Reference proteome</keyword>
<evidence type="ECO:0000256" key="2">
    <source>
        <dbReference type="SAM" id="SignalP"/>
    </source>
</evidence>
<dbReference type="Pfam" id="PF01582">
    <property type="entry name" value="TIR"/>
    <property type="match status" value="1"/>
</dbReference>
<dbReference type="FunFam" id="3.40.50.10140:FF:000007">
    <property type="entry name" value="Disease resistance protein (TIR-NBS-LRR class)"/>
    <property type="match status" value="1"/>
</dbReference>
<accession>A0AAN9SRR2</accession>
<keyword evidence="2" id="KW-0732">Signal</keyword>
<dbReference type="Proteomes" id="UP001386955">
    <property type="component" value="Unassembled WGS sequence"/>
</dbReference>
<keyword evidence="1" id="KW-0520">NAD</keyword>
<dbReference type="EMBL" id="JAYMYS010000002">
    <property type="protein sequence ID" value="KAK7405028.1"/>
    <property type="molecule type" value="Genomic_DNA"/>
</dbReference>
<dbReference type="AlphaFoldDB" id="A0AAN9SRR2"/>
<dbReference type="InterPro" id="IPR000157">
    <property type="entry name" value="TIR_dom"/>
</dbReference>
<gene>
    <name evidence="4" type="ORF">VNO78_06171</name>
</gene>